<dbReference type="AlphaFoldDB" id="A0A4P6ZK40"/>
<protein>
    <recommendedName>
        <fullName evidence="5">DAGKc domain-containing protein</fullName>
    </recommendedName>
</protein>
<dbReference type="GO" id="GO:0016301">
    <property type="term" value="F:kinase activity"/>
    <property type="evidence" value="ECO:0007669"/>
    <property type="project" value="InterPro"/>
</dbReference>
<gene>
    <name evidence="6" type="ORF">ELX58_01840</name>
</gene>
<evidence type="ECO:0000259" key="5">
    <source>
        <dbReference type="PROSITE" id="PS50146"/>
    </source>
</evidence>
<dbReference type="Gene3D" id="2.60.200.40">
    <property type="match status" value="1"/>
</dbReference>
<keyword evidence="3" id="KW-0547">Nucleotide-binding</keyword>
<dbReference type="GO" id="GO:0005524">
    <property type="term" value="F:ATP binding"/>
    <property type="evidence" value="ECO:0007669"/>
    <property type="project" value="UniProtKB-KW"/>
</dbReference>
<sequence>MDPLFCSRENHKLKSKYLIIVNNFANGGATKKIWPKIQATLDHRHVNYTATISKYHRNAILIIEEYVKLANSDDVLLVVGGDGTLNEVVNASEKMIRIHPDLSKLPIAYIPTGHRHDFALRHHISLDWQKALDNVLGQGHHVHQVMIGYFDEIIKNQRVYFLNNVGLGLNADLINTLHHSKIGWKALRYFMAFFSLLYNLQSFTMEIYHPHKTTIYPNVFLADISLSNNPKDHHFNLTIIERHNLLIMFYIFFRVLFKHKIKLKSVHYVKVNDLHIGIPTLEYGHADGEELGDRFYDSYYHTTKYPFIY</sequence>
<feature type="domain" description="DAGKc" evidence="5">
    <location>
        <begin position="12"/>
        <end position="153"/>
    </location>
</feature>
<evidence type="ECO:0000256" key="4">
    <source>
        <dbReference type="ARBA" id="ARBA00022840"/>
    </source>
</evidence>
<proteinExistence type="inferred from homology"/>
<dbReference type="InterPro" id="IPR050187">
    <property type="entry name" value="Lipid_Phosphate_FormReg"/>
</dbReference>
<dbReference type="InterPro" id="IPR016064">
    <property type="entry name" value="NAD/diacylglycerol_kinase_sf"/>
</dbReference>
<evidence type="ECO:0000313" key="7">
    <source>
        <dbReference type="Proteomes" id="UP000294321"/>
    </source>
</evidence>
<dbReference type="Proteomes" id="UP000294321">
    <property type="component" value="Chromosome"/>
</dbReference>
<evidence type="ECO:0000313" key="6">
    <source>
        <dbReference type="EMBL" id="QBP17913.1"/>
    </source>
</evidence>
<accession>A0A4P6ZK40</accession>
<dbReference type="EMBL" id="CP034726">
    <property type="protein sequence ID" value="QBP17913.1"/>
    <property type="molecule type" value="Genomic_DNA"/>
</dbReference>
<dbReference type="SMART" id="SM00046">
    <property type="entry name" value="DAGKc"/>
    <property type="match status" value="1"/>
</dbReference>
<keyword evidence="4" id="KW-0067">ATP-binding</keyword>
<reference evidence="7" key="1">
    <citation type="submission" date="2018-12" db="EMBL/GenBank/DDBJ databases">
        <title>A new species of lactobacillus.</title>
        <authorList>
            <person name="Jian Y."/>
            <person name="Xin L."/>
            <person name="Hong Z.J."/>
            <person name="Ming L.Z."/>
            <person name="Hong X.Z."/>
        </authorList>
    </citation>
    <scope>NUCLEOTIDE SEQUENCE [LARGE SCALE GENOMIC DNA]</scope>
    <source>
        <strain evidence="7">HSLZ-75</strain>
    </source>
</reference>
<dbReference type="InterPro" id="IPR017438">
    <property type="entry name" value="ATP-NAD_kinase_N"/>
</dbReference>
<comment type="cofactor">
    <cofactor evidence="1">
        <name>Mg(2+)</name>
        <dbReference type="ChEBI" id="CHEBI:18420"/>
    </cofactor>
</comment>
<dbReference type="Gene3D" id="3.40.50.10330">
    <property type="entry name" value="Probable inorganic polyphosphate/atp-NAD kinase, domain 1"/>
    <property type="match status" value="1"/>
</dbReference>
<dbReference type="PANTHER" id="PTHR12358">
    <property type="entry name" value="SPHINGOSINE KINASE"/>
    <property type="match status" value="1"/>
</dbReference>
<keyword evidence="7" id="KW-1185">Reference proteome</keyword>
<comment type="similarity">
    <text evidence="2">Belongs to the diacylglycerol/lipid kinase family.</text>
</comment>
<dbReference type="KEGG" id="lji:ELX58_01840"/>
<evidence type="ECO:0000256" key="1">
    <source>
        <dbReference type="ARBA" id="ARBA00001946"/>
    </source>
</evidence>
<name>A0A4P6ZK40_9LACO</name>
<evidence type="ECO:0000256" key="2">
    <source>
        <dbReference type="ARBA" id="ARBA00005983"/>
    </source>
</evidence>
<organism evidence="6 7">
    <name type="scientific">Acetilactobacillus jinshanensis</name>
    <dbReference type="NCBI Taxonomy" id="1720083"/>
    <lineage>
        <taxon>Bacteria</taxon>
        <taxon>Bacillati</taxon>
        <taxon>Bacillota</taxon>
        <taxon>Bacilli</taxon>
        <taxon>Lactobacillales</taxon>
        <taxon>Lactobacillaceae</taxon>
        <taxon>Acetilactobacillus</taxon>
    </lineage>
</organism>
<dbReference type="SUPFAM" id="SSF111331">
    <property type="entry name" value="NAD kinase/diacylglycerol kinase-like"/>
    <property type="match status" value="1"/>
</dbReference>
<dbReference type="PROSITE" id="PS50146">
    <property type="entry name" value="DAGK"/>
    <property type="match status" value="1"/>
</dbReference>
<dbReference type="InterPro" id="IPR001206">
    <property type="entry name" value="Diacylglycerol_kinase_cat_dom"/>
</dbReference>
<evidence type="ECO:0000256" key="3">
    <source>
        <dbReference type="ARBA" id="ARBA00022741"/>
    </source>
</evidence>
<dbReference type="OrthoDB" id="9786026at2"/>
<dbReference type="PANTHER" id="PTHR12358:SF54">
    <property type="entry name" value="SPHINGOSINE KINASE RELATED PROTEIN"/>
    <property type="match status" value="1"/>
</dbReference>
<dbReference type="Pfam" id="PF00781">
    <property type="entry name" value="DAGK_cat"/>
    <property type="match status" value="1"/>
</dbReference>